<evidence type="ECO:0000313" key="2">
    <source>
        <dbReference type="EMBL" id="KYO42601.1"/>
    </source>
</evidence>
<proteinExistence type="predicted"/>
<dbReference type="EMBL" id="AKHW03001382">
    <property type="protein sequence ID" value="KYO42601.1"/>
    <property type="molecule type" value="Genomic_DNA"/>
</dbReference>
<keyword evidence="3" id="KW-1185">Reference proteome</keyword>
<feature type="region of interest" description="Disordered" evidence="1">
    <location>
        <begin position="1"/>
        <end position="21"/>
    </location>
</feature>
<reference evidence="2 3" key="1">
    <citation type="journal article" date="2012" name="Genome Biol.">
        <title>Sequencing three crocodilian genomes to illuminate the evolution of archosaurs and amniotes.</title>
        <authorList>
            <person name="St John J.A."/>
            <person name="Braun E.L."/>
            <person name="Isberg S.R."/>
            <person name="Miles L.G."/>
            <person name="Chong A.Y."/>
            <person name="Gongora J."/>
            <person name="Dalzell P."/>
            <person name="Moran C."/>
            <person name="Bed'hom B."/>
            <person name="Abzhanov A."/>
            <person name="Burgess S.C."/>
            <person name="Cooksey A.M."/>
            <person name="Castoe T.A."/>
            <person name="Crawford N.G."/>
            <person name="Densmore L.D."/>
            <person name="Drew J.C."/>
            <person name="Edwards S.V."/>
            <person name="Faircloth B.C."/>
            <person name="Fujita M.K."/>
            <person name="Greenwold M.J."/>
            <person name="Hoffmann F.G."/>
            <person name="Howard J.M."/>
            <person name="Iguchi T."/>
            <person name="Janes D.E."/>
            <person name="Khan S.Y."/>
            <person name="Kohno S."/>
            <person name="de Koning A.J."/>
            <person name="Lance S.L."/>
            <person name="McCarthy F.M."/>
            <person name="McCormack J.E."/>
            <person name="Merchant M.E."/>
            <person name="Peterson D.G."/>
            <person name="Pollock D.D."/>
            <person name="Pourmand N."/>
            <person name="Raney B.J."/>
            <person name="Roessler K.A."/>
            <person name="Sanford J.R."/>
            <person name="Sawyer R.H."/>
            <person name="Schmidt C.J."/>
            <person name="Triplett E.W."/>
            <person name="Tuberville T.D."/>
            <person name="Venegas-Anaya M."/>
            <person name="Howard J.T."/>
            <person name="Jarvis E.D."/>
            <person name="Guillette L.J.Jr."/>
            <person name="Glenn T.C."/>
            <person name="Green R.E."/>
            <person name="Ray D.A."/>
        </authorList>
    </citation>
    <scope>NUCLEOTIDE SEQUENCE [LARGE SCALE GENOMIC DNA]</scope>
    <source>
        <strain evidence="2">KSC_2009_1</strain>
    </source>
</reference>
<gene>
    <name evidence="2" type="ORF">Y1Q_0000273</name>
</gene>
<organism evidence="2 3">
    <name type="scientific">Alligator mississippiensis</name>
    <name type="common">American alligator</name>
    <dbReference type="NCBI Taxonomy" id="8496"/>
    <lineage>
        <taxon>Eukaryota</taxon>
        <taxon>Metazoa</taxon>
        <taxon>Chordata</taxon>
        <taxon>Craniata</taxon>
        <taxon>Vertebrata</taxon>
        <taxon>Euteleostomi</taxon>
        <taxon>Archelosauria</taxon>
        <taxon>Archosauria</taxon>
        <taxon>Crocodylia</taxon>
        <taxon>Alligatoridae</taxon>
        <taxon>Alligatorinae</taxon>
        <taxon>Alligator</taxon>
    </lineage>
</organism>
<evidence type="ECO:0000256" key="1">
    <source>
        <dbReference type="SAM" id="MobiDB-lite"/>
    </source>
</evidence>
<dbReference type="Proteomes" id="UP000050525">
    <property type="component" value="Unassembled WGS sequence"/>
</dbReference>
<sequence length="81" mass="8615">MTWPQAGAGEGLTLPGPSPYRDPGHLFPGMLGIDEKAAVASPTCLITEQRVLGLGLQGEVSSLLQEEWLIDWDDSEPPSAL</sequence>
<dbReference type="AlphaFoldDB" id="A0A151P0G4"/>
<evidence type="ECO:0000313" key="3">
    <source>
        <dbReference type="Proteomes" id="UP000050525"/>
    </source>
</evidence>
<name>A0A151P0G4_ALLMI</name>
<protein>
    <submittedName>
        <fullName evidence="2">Uncharacterized protein</fullName>
    </submittedName>
</protein>
<accession>A0A151P0G4</accession>
<comment type="caution">
    <text evidence="2">The sequence shown here is derived from an EMBL/GenBank/DDBJ whole genome shotgun (WGS) entry which is preliminary data.</text>
</comment>